<dbReference type="SUPFAM" id="SSF55486">
    <property type="entry name" value="Metalloproteases ('zincins'), catalytic domain"/>
    <property type="match status" value="1"/>
</dbReference>
<organism evidence="3 4">
    <name type="scientific">Urbifossiella limnaea</name>
    <dbReference type="NCBI Taxonomy" id="2528023"/>
    <lineage>
        <taxon>Bacteria</taxon>
        <taxon>Pseudomonadati</taxon>
        <taxon>Planctomycetota</taxon>
        <taxon>Planctomycetia</taxon>
        <taxon>Gemmatales</taxon>
        <taxon>Gemmataceae</taxon>
        <taxon>Urbifossiella</taxon>
    </lineage>
</organism>
<dbReference type="InterPro" id="IPR027268">
    <property type="entry name" value="Peptidase_M4/M1_CTD_sf"/>
</dbReference>
<dbReference type="PANTHER" id="PTHR45726">
    <property type="entry name" value="LEUKOTRIENE A-4 HYDROLASE"/>
    <property type="match status" value="1"/>
</dbReference>
<dbReference type="KEGG" id="uli:ETAA1_16450"/>
<keyword evidence="3" id="KW-0031">Aminopeptidase</keyword>
<evidence type="ECO:0000259" key="2">
    <source>
        <dbReference type="Pfam" id="PF01433"/>
    </source>
</evidence>
<dbReference type="OrthoDB" id="9814383at2"/>
<dbReference type="AlphaFoldDB" id="A0A517XQC4"/>
<feature type="signal peptide" evidence="1">
    <location>
        <begin position="1"/>
        <end position="27"/>
    </location>
</feature>
<keyword evidence="3" id="KW-0378">Hydrolase</keyword>
<dbReference type="EC" id="3.4.11.2" evidence="3"/>
<dbReference type="RefSeq" id="WP_145236072.1">
    <property type="nucleotide sequence ID" value="NZ_CP036273.1"/>
</dbReference>
<dbReference type="GO" id="GO:0016285">
    <property type="term" value="F:alanyl aminopeptidase activity"/>
    <property type="evidence" value="ECO:0007669"/>
    <property type="project" value="UniProtKB-EC"/>
</dbReference>
<feature type="chain" id="PRO_5021888852" evidence="1">
    <location>
        <begin position="28"/>
        <end position="994"/>
    </location>
</feature>
<dbReference type="Gene3D" id="2.40.160.50">
    <property type="entry name" value="membrane protein fhac: a member of the omp85/tpsb transporter family"/>
    <property type="match status" value="1"/>
</dbReference>
<dbReference type="GO" id="GO:0008237">
    <property type="term" value="F:metallopeptidase activity"/>
    <property type="evidence" value="ECO:0007669"/>
    <property type="project" value="InterPro"/>
</dbReference>
<dbReference type="Gene3D" id="1.10.390.10">
    <property type="entry name" value="Neutral Protease Domain 2"/>
    <property type="match status" value="1"/>
</dbReference>
<keyword evidence="3" id="KW-0645">Protease</keyword>
<dbReference type="Pfam" id="PF01433">
    <property type="entry name" value="Peptidase_M1"/>
    <property type="match status" value="1"/>
</dbReference>
<dbReference type="InterPro" id="IPR014782">
    <property type="entry name" value="Peptidase_M1_dom"/>
</dbReference>
<dbReference type="PANTHER" id="PTHR45726:SF3">
    <property type="entry name" value="LEUKOTRIENE A-4 HYDROLASE"/>
    <property type="match status" value="1"/>
</dbReference>
<evidence type="ECO:0000313" key="4">
    <source>
        <dbReference type="Proteomes" id="UP000319576"/>
    </source>
</evidence>
<dbReference type="Proteomes" id="UP000319576">
    <property type="component" value="Chromosome"/>
</dbReference>
<evidence type="ECO:0000256" key="1">
    <source>
        <dbReference type="SAM" id="SignalP"/>
    </source>
</evidence>
<dbReference type="InterPro" id="IPR034015">
    <property type="entry name" value="M1_LTA4H"/>
</dbReference>
<dbReference type="GO" id="GO:0008270">
    <property type="term" value="F:zinc ion binding"/>
    <property type="evidence" value="ECO:0007669"/>
    <property type="project" value="InterPro"/>
</dbReference>
<dbReference type="EMBL" id="CP036273">
    <property type="protein sequence ID" value="QDU19709.1"/>
    <property type="molecule type" value="Genomic_DNA"/>
</dbReference>
<keyword evidence="4" id="KW-1185">Reference proteome</keyword>
<name>A0A517XQC4_9BACT</name>
<protein>
    <submittedName>
        <fullName evidence="3">Aminopeptidase N</fullName>
        <ecNumber evidence="3">3.4.11.2</ecNumber>
    </submittedName>
</protein>
<dbReference type="CDD" id="cd09604">
    <property type="entry name" value="M1_APN_like"/>
    <property type="match status" value="1"/>
</dbReference>
<evidence type="ECO:0000313" key="3">
    <source>
        <dbReference type="EMBL" id="QDU19709.1"/>
    </source>
</evidence>
<sequence precursor="true">MRLSDVTSRLVPAFLATAVLNGTVAHAAELPAQLPRYEVAVRLDTVAHTAGVRQRVTWTNTTKRAVADLAFNFYPHYTIPPGDERLFANTLEMLRVPPSQGLDRKGHPGRFTDAVLVAQSGRQVVAPVALRFEYDVANRTTLRVPLPHPVAPGETVTVELGIGLQLPNKQGRWGHWQGVTFLTNALPLLAYCDDTGWRPMPFVPWHQPWFNEAGVFTARITLPADETLVCPAVAKAETVADGWRTVEFRPFVGRDFSFLASKRYREFRATTQLPDGRTLPLRCFAFAEHEWYANEILKTVAEAIPVFSDWLGPFPHEQFTLAESYFGWNGNECAGLVMVDERVMAMPRLMRGYVEYLLAHETCHQWWYNLVGTNGYTEPFMDEGAAVHFTHRYVDFKRGKNNAFAEWPAGLDWMPNIRRDNYRYSSQQTAIRNGHMQPAAQPLAEYGHLSRLFTGAYDRGSKVFGMIEDRLGEAAFLDFTRGLVAKYRWRVLQAADLRAELEAYTGRDWGEFFDRWVYGRGLTDWAVESVSTVSSPGPRVGSSSDVTVVVRQSREFSEPTVVGFTLPGGRVVRVPLPAADAPMLLPDGAAVKPLGGNRWEISTRLPAEPTQVEVDPDRVLLDAEPGNNRWRPEYTVRVTPLYSMLDETDLTSDYDRWNITAGPWVWGVSYPDPWYTRSTMAGLRVGANRPNVARGGVYGAYRTDYRDLVAGADLTIPLEMAEIGFNYERRVGGPYGDTDGSGGPQRASAYYRWVLQQGSSLYLPPALYHEAYTVYSDNFLPYARTTSADAVRPDATWNVGWHLRGNLYAPYWNPESGGWVDVMVAGGQAQVPDWTGMAQGRVELAGVYSLPDEVGGLRLAGRAVGMMAFPDRGQFFALGGGTLYRGYDLAQRQGSALWVANAELRLPMIRHVEWDALDHTIGVRGLMAVAFYDVGDIGVGGRSVGGVAHALGAGLRADVAFFSFLERMSFRFDVAKTVNDATPFQFWFGVQQAF</sequence>
<proteinExistence type="predicted"/>
<accession>A0A517XQC4</accession>
<reference evidence="3 4" key="1">
    <citation type="submission" date="2019-02" db="EMBL/GenBank/DDBJ databases">
        <title>Deep-cultivation of Planctomycetes and their phenomic and genomic characterization uncovers novel biology.</title>
        <authorList>
            <person name="Wiegand S."/>
            <person name="Jogler M."/>
            <person name="Boedeker C."/>
            <person name="Pinto D."/>
            <person name="Vollmers J."/>
            <person name="Rivas-Marin E."/>
            <person name="Kohn T."/>
            <person name="Peeters S.H."/>
            <person name="Heuer A."/>
            <person name="Rast P."/>
            <person name="Oberbeckmann S."/>
            <person name="Bunk B."/>
            <person name="Jeske O."/>
            <person name="Meyerdierks A."/>
            <person name="Storesund J.E."/>
            <person name="Kallscheuer N."/>
            <person name="Luecker S."/>
            <person name="Lage O.M."/>
            <person name="Pohl T."/>
            <person name="Merkel B.J."/>
            <person name="Hornburger P."/>
            <person name="Mueller R.-W."/>
            <person name="Bruemmer F."/>
            <person name="Labrenz M."/>
            <person name="Spormann A.M."/>
            <person name="Op den Camp H."/>
            <person name="Overmann J."/>
            <person name="Amann R."/>
            <person name="Jetten M.S.M."/>
            <person name="Mascher T."/>
            <person name="Medema M.H."/>
            <person name="Devos D.P."/>
            <person name="Kaster A.-K."/>
            <person name="Ovreas L."/>
            <person name="Rohde M."/>
            <person name="Galperin M.Y."/>
            <person name="Jogler C."/>
        </authorList>
    </citation>
    <scope>NUCLEOTIDE SEQUENCE [LARGE SCALE GENOMIC DNA]</scope>
    <source>
        <strain evidence="3 4">ETA_A1</strain>
    </source>
</reference>
<gene>
    <name evidence="3" type="primary">pepN</name>
    <name evidence="3" type="ORF">ETAA1_16450</name>
</gene>
<keyword evidence="1" id="KW-0732">Signal</keyword>
<feature type="domain" description="Peptidase M1 membrane alanine aminopeptidase" evidence="2">
    <location>
        <begin position="320"/>
        <end position="516"/>
    </location>
</feature>